<keyword evidence="2" id="KW-0472">Membrane</keyword>
<dbReference type="Proteomes" id="UP000887566">
    <property type="component" value="Unplaced"/>
</dbReference>
<proteinExistence type="predicted"/>
<evidence type="ECO:0000313" key="3">
    <source>
        <dbReference type="Proteomes" id="UP000887566"/>
    </source>
</evidence>
<feature type="transmembrane region" description="Helical" evidence="2">
    <location>
        <begin position="76"/>
        <end position="94"/>
    </location>
</feature>
<dbReference type="AlphaFoldDB" id="A0A914WTC8"/>
<evidence type="ECO:0000313" key="4">
    <source>
        <dbReference type="WBParaSite" id="PSAMB.scaffold517size48320.g6615.t1"/>
    </source>
</evidence>
<sequence length="155" mass="17153">MRRSVVMRDTTAVIRRLLDGWPVVYTGRVSALSPAESVGGTERSYSRDVRPTTTRCLTKVTLESVQPNTPIIPHKVLPLFLLLLVVVVGGGGGGDSRARLSFSPISNSPRRPFERDCRSATSRPGRRPPRRVTTTRNDVDPTSRQKVHLIESSSY</sequence>
<reference evidence="4" key="1">
    <citation type="submission" date="2022-11" db="UniProtKB">
        <authorList>
            <consortium name="WormBaseParasite"/>
        </authorList>
    </citation>
    <scope>IDENTIFICATION</scope>
</reference>
<keyword evidence="3" id="KW-1185">Reference proteome</keyword>
<keyword evidence="2" id="KW-1133">Transmembrane helix</keyword>
<protein>
    <submittedName>
        <fullName evidence="4">Uncharacterized protein</fullName>
    </submittedName>
</protein>
<dbReference type="WBParaSite" id="PSAMB.scaffold517size48320.g6615.t1">
    <property type="protein sequence ID" value="PSAMB.scaffold517size48320.g6615.t1"/>
    <property type="gene ID" value="PSAMB.scaffold517size48320.g6615"/>
</dbReference>
<name>A0A914WTC8_9BILA</name>
<evidence type="ECO:0000256" key="1">
    <source>
        <dbReference type="SAM" id="MobiDB-lite"/>
    </source>
</evidence>
<accession>A0A914WTC8</accession>
<organism evidence="3 4">
    <name type="scientific">Plectus sambesii</name>
    <dbReference type="NCBI Taxonomy" id="2011161"/>
    <lineage>
        <taxon>Eukaryota</taxon>
        <taxon>Metazoa</taxon>
        <taxon>Ecdysozoa</taxon>
        <taxon>Nematoda</taxon>
        <taxon>Chromadorea</taxon>
        <taxon>Plectida</taxon>
        <taxon>Plectina</taxon>
        <taxon>Plectoidea</taxon>
        <taxon>Plectidae</taxon>
        <taxon>Plectus</taxon>
    </lineage>
</organism>
<feature type="region of interest" description="Disordered" evidence="1">
    <location>
        <begin position="97"/>
        <end position="155"/>
    </location>
</feature>
<keyword evidence="2" id="KW-0812">Transmembrane</keyword>
<evidence type="ECO:0000256" key="2">
    <source>
        <dbReference type="SAM" id="Phobius"/>
    </source>
</evidence>